<reference evidence="1" key="1">
    <citation type="submission" date="2021-04" db="EMBL/GenBank/DDBJ databases">
        <title>Pseudaminobacter soli sp. nov., isolated from paddy soil contaminated by heavy metals.</title>
        <authorList>
            <person name="Zhang K."/>
        </authorList>
    </citation>
    <scope>NUCLEOTIDE SEQUENCE</scope>
    <source>
        <strain evidence="1">19-2017</strain>
    </source>
</reference>
<dbReference type="EMBL" id="JAGWCR010000004">
    <property type="protein sequence ID" value="MBS3648829.1"/>
    <property type="molecule type" value="Genomic_DNA"/>
</dbReference>
<evidence type="ECO:0000313" key="2">
    <source>
        <dbReference type="Proteomes" id="UP000680348"/>
    </source>
</evidence>
<protein>
    <submittedName>
        <fullName evidence="1">Uncharacterized protein</fullName>
    </submittedName>
</protein>
<gene>
    <name evidence="1" type="ORF">KEU06_09445</name>
</gene>
<sequence length="54" mass="6073">MKPIRFDIIDRHTGKKVGEATTRAGANRSVDRRDNAYGAYRYSAKPIYAEDKAA</sequence>
<dbReference type="RefSeq" id="WP_188254392.1">
    <property type="nucleotide sequence ID" value="NZ_JABVCF010000004.1"/>
</dbReference>
<evidence type="ECO:0000313" key="1">
    <source>
        <dbReference type="EMBL" id="MBS3648829.1"/>
    </source>
</evidence>
<organism evidence="1 2">
    <name type="scientific">Pseudaminobacter soli</name>
    <name type="common">ex Zhang et al. 2022</name>
    <dbReference type="NCBI Taxonomy" id="2831468"/>
    <lineage>
        <taxon>Bacteria</taxon>
        <taxon>Pseudomonadati</taxon>
        <taxon>Pseudomonadota</taxon>
        <taxon>Alphaproteobacteria</taxon>
        <taxon>Hyphomicrobiales</taxon>
        <taxon>Phyllobacteriaceae</taxon>
        <taxon>Pseudaminobacter</taxon>
    </lineage>
</organism>
<name>A0A942I2S3_9HYPH</name>
<proteinExistence type="predicted"/>
<comment type="caution">
    <text evidence="1">The sequence shown here is derived from an EMBL/GenBank/DDBJ whole genome shotgun (WGS) entry which is preliminary data.</text>
</comment>
<keyword evidence="2" id="KW-1185">Reference proteome</keyword>
<accession>A0A942I2S3</accession>
<dbReference type="Proteomes" id="UP000680348">
    <property type="component" value="Unassembled WGS sequence"/>
</dbReference>
<dbReference type="AlphaFoldDB" id="A0A942I2S3"/>